<evidence type="ECO:0000313" key="2">
    <source>
        <dbReference type="EMBL" id="PIP62201.1"/>
    </source>
</evidence>
<sequence>MEFISETLQVAGEIIIGITAIMVHRRVWKEHKINNRVYNEMKREQFIGIVGIVLLIIGYLIKILGK</sequence>
<evidence type="ECO:0000313" key="3">
    <source>
        <dbReference type="Proteomes" id="UP000231246"/>
    </source>
</evidence>
<accession>A0A2H0BX71</accession>
<keyword evidence="1" id="KW-1133">Transmembrane helix</keyword>
<gene>
    <name evidence="2" type="ORF">COW99_00015</name>
</gene>
<keyword evidence="1" id="KW-0812">Transmembrane</keyword>
<organism evidence="2 3">
    <name type="scientific">Candidatus Roizmanbacteria bacterium CG22_combo_CG10-13_8_21_14_all_38_20</name>
    <dbReference type="NCBI Taxonomy" id="1974862"/>
    <lineage>
        <taxon>Bacteria</taxon>
        <taxon>Candidatus Roizmaniibacteriota</taxon>
    </lineage>
</organism>
<comment type="caution">
    <text evidence="2">The sequence shown here is derived from an EMBL/GenBank/DDBJ whole genome shotgun (WGS) entry which is preliminary data.</text>
</comment>
<feature type="transmembrane region" description="Helical" evidence="1">
    <location>
        <begin position="46"/>
        <end position="65"/>
    </location>
</feature>
<proteinExistence type="predicted"/>
<name>A0A2H0BX71_9BACT</name>
<dbReference type="AlphaFoldDB" id="A0A2H0BX71"/>
<keyword evidence="1" id="KW-0472">Membrane</keyword>
<protein>
    <submittedName>
        <fullName evidence="2">Uncharacterized protein</fullName>
    </submittedName>
</protein>
<dbReference type="Proteomes" id="UP000231246">
    <property type="component" value="Unassembled WGS sequence"/>
</dbReference>
<feature type="transmembrane region" description="Helical" evidence="1">
    <location>
        <begin position="6"/>
        <end position="25"/>
    </location>
</feature>
<evidence type="ECO:0000256" key="1">
    <source>
        <dbReference type="SAM" id="Phobius"/>
    </source>
</evidence>
<reference evidence="2 3" key="1">
    <citation type="submission" date="2017-09" db="EMBL/GenBank/DDBJ databases">
        <title>Depth-based differentiation of microbial function through sediment-hosted aquifers and enrichment of novel symbionts in the deep terrestrial subsurface.</title>
        <authorList>
            <person name="Probst A.J."/>
            <person name="Ladd B."/>
            <person name="Jarett J.K."/>
            <person name="Geller-Mcgrath D.E."/>
            <person name="Sieber C.M."/>
            <person name="Emerson J.B."/>
            <person name="Anantharaman K."/>
            <person name="Thomas B.C."/>
            <person name="Malmstrom R."/>
            <person name="Stieglmeier M."/>
            <person name="Klingl A."/>
            <person name="Woyke T."/>
            <person name="Ryan C.M."/>
            <person name="Banfield J.F."/>
        </authorList>
    </citation>
    <scope>NUCLEOTIDE SEQUENCE [LARGE SCALE GENOMIC DNA]</scope>
    <source>
        <strain evidence="2">CG22_combo_CG10-13_8_21_14_all_38_20</strain>
    </source>
</reference>
<dbReference type="EMBL" id="PCTA01000001">
    <property type="protein sequence ID" value="PIP62201.1"/>
    <property type="molecule type" value="Genomic_DNA"/>
</dbReference>